<evidence type="ECO:0000313" key="26">
    <source>
        <dbReference type="Proteomes" id="UP000796761"/>
    </source>
</evidence>
<feature type="region of interest" description="Disordered" evidence="23">
    <location>
        <begin position="1"/>
        <end position="24"/>
    </location>
</feature>
<evidence type="ECO:0000256" key="7">
    <source>
        <dbReference type="ARBA" id="ARBA00022617"/>
    </source>
</evidence>
<dbReference type="EMBL" id="SWJQ01002158">
    <property type="protein sequence ID" value="TRZ06818.1"/>
    <property type="molecule type" value="Genomic_DNA"/>
</dbReference>
<evidence type="ECO:0000256" key="22">
    <source>
        <dbReference type="ARBA" id="ARBA00049818"/>
    </source>
</evidence>
<gene>
    <name evidence="25" type="ORF">HGM15179_020289</name>
</gene>
<dbReference type="GO" id="GO:0010181">
    <property type="term" value="F:FMN binding"/>
    <property type="evidence" value="ECO:0007669"/>
    <property type="project" value="InterPro"/>
</dbReference>
<feature type="non-terminal residue" evidence="25">
    <location>
        <position position="1"/>
    </location>
</feature>
<dbReference type="PANTHER" id="PTHR43410:SF1">
    <property type="entry name" value="NITRIC OXIDE SYNTHASE"/>
    <property type="match status" value="1"/>
</dbReference>
<keyword evidence="26" id="KW-1185">Reference proteome</keyword>
<evidence type="ECO:0000256" key="10">
    <source>
        <dbReference type="ARBA" id="ARBA00022723"/>
    </source>
</evidence>
<evidence type="ECO:0000256" key="1">
    <source>
        <dbReference type="ARBA" id="ARBA00001917"/>
    </source>
</evidence>
<keyword evidence="15" id="KW-0408">Iron</keyword>
<dbReference type="InterPro" id="IPR036119">
    <property type="entry name" value="NOS_N_sf"/>
</dbReference>
<reference evidence="25" key="1">
    <citation type="submission" date="2019-04" db="EMBL/GenBank/DDBJ databases">
        <title>Genome assembly of Zosterops borbonicus 15179.</title>
        <authorList>
            <person name="Leroy T."/>
            <person name="Anselmetti Y."/>
            <person name="Tilak M.-K."/>
            <person name="Nabholz B."/>
        </authorList>
    </citation>
    <scope>NUCLEOTIDE SEQUENCE</scope>
    <source>
        <strain evidence="25">HGM_15179</strain>
        <tissue evidence="25">Muscle</tissue>
    </source>
</reference>
<organism evidence="25 26">
    <name type="scientific">Zosterops borbonicus</name>
    <dbReference type="NCBI Taxonomy" id="364589"/>
    <lineage>
        <taxon>Eukaryota</taxon>
        <taxon>Metazoa</taxon>
        <taxon>Chordata</taxon>
        <taxon>Craniata</taxon>
        <taxon>Vertebrata</taxon>
        <taxon>Euteleostomi</taxon>
        <taxon>Archelosauria</taxon>
        <taxon>Archosauria</taxon>
        <taxon>Dinosauria</taxon>
        <taxon>Saurischia</taxon>
        <taxon>Theropoda</taxon>
        <taxon>Coelurosauria</taxon>
        <taxon>Aves</taxon>
        <taxon>Neognathae</taxon>
        <taxon>Neoaves</taxon>
        <taxon>Telluraves</taxon>
        <taxon>Australaves</taxon>
        <taxon>Passeriformes</taxon>
        <taxon>Sylvioidea</taxon>
        <taxon>Zosteropidae</taxon>
        <taxon>Zosterops</taxon>
    </lineage>
</organism>
<dbReference type="InterPro" id="IPR004030">
    <property type="entry name" value="NOS_N"/>
</dbReference>
<comment type="cofactor">
    <cofactor evidence="4">
        <name>FAD</name>
        <dbReference type="ChEBI" id="CHEBI:57692"/>
    </cofactor>
</comment>
<dbReference type="AlphaFoldDB" id="A0A8K1FUA8"/>
<dbReference type="Pfam" id="PF02898">
    <property type="entry name" value="NO_synthase"/>
    <property type="match status" value="1"/>
</dbReference>
<feature type="domain" description="Flavodoxin-like" evidence="24">
    <location>
        <begin position="267"/>
        <end position="450"/>
    </location>
</feature>
<evidence type="ECO:0000256" key="13">
    <source>
        <dbReference type="ARBA" id="ARBA00022860"/>
    </source>
</evidence>
<comment type="caution">
    <text evidence="25">The sequence shown here is derived from an EMBL/GenBank/DDBJ whole genome shotgun (WGS) entry which is preliminary data.</text>
</comment>
<evidence type="ECO:0000256" key="9">
    <source>
        <dbReference type="ARBA" id="ARBA00022643"/>
    </source>
</evidence>
<evidence type="ECO:0000256" key="23">
    <source>
        <dbReference type="SAM" id="MobiDB-lite"/>
    </source>
</evidence>
<comment type="subunit">
    <text evidence="18">Homodimer. Interacts with NOSIP and NOSTRIN. Interacts with HSP90AB1. Forms a complex with ASL, ASS1 and SLC7A1; the complex regulates cell-autonomous L-arginine synthesis and citrulline recycling while channeling extracellular L-arginine to nitric oxide synthesis pathway.</text>
</comment>
<dbReference type="Gene3D" id="3.90.1230.10">
    <property type="entry name" value="Nitric Oxide Synthase, Chain A, domain 3"/>
    <property type="match status" value="1"/>
</dbReference>
<keyword evidence="11" id="KW-0274">FAD</keyword>
<evidence type="ECO:0000256" key="11">
    <source>
        <dbReference type="ARBA" id="ARBA00022827"/>
    </source>
</evidence>
<sequence length="647" mass="71197">GRVWGRGGSGQVRGARGARGRAGGRGADLGVWGARGRSGERGAGLGVLGVWGRCGAAPTPPAVPPRLPWFSELGLRWHALPAVSNLLLEIGGLEFPAAPFNGWYMGTEIGSRNLCDPHRYHVLPEVAQRMGLDTGTSSSLWKDRAAVEVNVAVLHSFQVAQVTIVDHHAATESFMKHLAAEGRARGGCPADWAWIVPPLSGSLTPVFHQEMVNYHLSPTFRYQPDAWKVYVSKGTTVTRRKTFKEVANAVKISAKLMGHVMARRVKATILYGTETGKSRTYAWNLCQLFRRAFDPKVLCMDEYDVVALEHETLVLVVTSTFGNGDPPECAESFSKALMEMTSPYTGTSQAEPPMSYKLRFNSVSQSDQLVSSWKKKRRQLSNTDSAGTLGALRFAVFGLGSRAYPHFCAFARAVDTRLEELGGERVLPLGEGDELCAQEESFRTWARQVFQAACETFCVGDGAAGAEELFAPRQGWKRQRHRLVPQPQATETLAGLSQLHKRQVFPCSVLSVENLQSEESSPGPRWVLQARLPPCTLAQALTFYLDVAAPPSPQFLQLLSSLAREPEERERLQRLAQDARLYEEWKWFRCPTLPEVLAEFPSVALPAALLLSQLPLLQPRYYSISSAPAAHPGEIHLTVAVVTYHSE</sequence>
<dbReference type="InterPro" id="IPR003097">
    <property type="entry name" value="CysJ-like_FAD-binding"/>
</dbReference>
<evidence type="ECO:0000256" key="12">
    <source>
        <dbReference type="ARBA" id="ARBA00022857"/>
    </source>
</evidence>
<comment type="cofactor">
    <cofactor evidence="2">
        <name>(6R)-L-erythro-5,6,7,8-tetrahydrobiopterin</name>
        <dbReference type="ChEBI" id="CHEBI:59560"/>
    </cofactor>
</comment>
<protein>
    <recommendedName>
        <fullName evidence="19">Nitric oxide synthase 3</fullName>
        <ecNumber evidence="6">1.14.13.39</ecNumber>
    </recommendedName>
    <alternativeName>
        <fullName evidence="16">Constitutive NOS</fullName>
    </alternativeName>
    <alternativeName>
        <fullName evidence="22">EC-NOS</fullName>
    </alternativeName>
    <alternativeName>
        <fullName evidence="20">NOS type III</fullName>
    </alternativeName>
    <alternativeName>
        <fullName evidence="21">Nitric oxide synthase, endothelial</fullName>
    </alternativeName>
</protein>
<dbReference type="Gene3D" id="3.40.50.360">
    <property type="match status" value="1"/>
</dbReference>
<dbReference type="InterPro" id="IPR017938">
    <property type="entry name" value="Riboflavin_synthase-like_b-brl"/>
</dbReference>
<feature type="non-terminal residue" evidence="25">
    <location>
        <position position="647"/>
    </location>
</feature>
<evidence type="ECO:0000259" key="24">
    <source>
        <dbReference type="PROSITE" id="PS50902"/>
    </source>
</evidence>
<dbReference type="Pfam" id="PF00258">
    <property type="entry name" value="Flavodoxin_1"/>
    <property type="match status" value="1"/>
</dbReference>
<dbReference type="FunFam" id="3.40.50.360:FF:000003">
    <property type="entry name" value="Nitric oxide synthase"/>
    <property type="match status" value="1"/>
</dbReference>
<dbReference type="Gene3D" id="3.90.340.10">
    <property type="entry name" value="Nitric Oxide Synthase, Chain A, domain 1"/>
    <property type="match status" value="1"/>
</dbReference>
<dbReference type="Pfam" id="PF00667">
    <property type="entry name" value="FAD_binding_1"/>
    <property type="match status" value="1"/>
</dbReference>
<keyword evidence="14" id="KW-0560">Oxidoreductase</keyword>
<dbReference type="GO" id="GO:0004517">
    <property type="term" value="F:nitric-oxide synthase activity"/>
    <property type="evidence" value="ECO:0007669"/>
    <property type="project" value="UniProtKB-EC"/>
</dbReference>
<keyword evidence="13" id="KW-0112">Calmodulin-binding</keyword>
<dbReference type="SUPFAM" id="SSF52218">
    <property type="entry name" value="Flavoproteins"/>
    <property type="match status" value="1"/>
</dbReference>
<comment type="similarity">
    <text evidence="5">Belongs to the NOS family.</text>
</comment>
<keyword evidence="12" id="KW-0521">NADP</keyword>
<dbReference type="SUPFAM" id="SSF63380">
    <property type="entry name" value="Riboflavin synthase domain-like"/>
    <property type="match status" value="1"/>
</dbReference>
<name>A0A8K1FUA8_9PASS</name>
<evidence type="ECO:0000256" key="3">
    <source>
        <dbReference type="ARBA" id="ARBA00001970"/>
    </source>
</evidence>
<comment type="catalytic activity">
    <reaction evidence="17">
        <text>2 L-arginine + 3 NADPH + 4 O2 + H(+) = 2 L-citrulline + 2 nitric oxide + 3 NADP(+) + 4 H2O</text>
        <dbReference type="Rhea" id="RHEA:19897"/>
        <dbReference type="ChEBI" id="CHEBI:15377"/>
        <dbReference type="ChEBI" id="CHEBI:15378"/>
        <dbReference type="ChEBI" id="CHEBI:15379"/>
        <dbReference type="ChEBI" id="CHEBI:16480"/>
        <dbReference type="ChEBI" id="CHEBI:32682"/>
        <dbReference type="ChEBI" id="CHEBI:57743"/>
        <dbReference type="ChEBI" id="CHEBI:57783"/>
        <dbReference type="ChEBI" id="CHEBI:58349"/>
        <dbReference type="EC" id="1.14.13.39"/>
    </reaction>
    <physiologicalReaction direction="left-to-right" evidence="17">
        <dbReference type="Rhea" id="RHEA:19898"/>
    </physiologicalReaction>
</comment>
<dbReference type="InterPro" id="IPR008254">
    <property type="entry name" value="Flavodoxin/NO_synth"/>
</dbReference>
<dbReference type="InterPro" id="IPR029039">
    <property type="entry name" value="Flavoprotein-like_sf"/>
</dbReference>
<dbReference type="Proteomes" id="UP000796761">
    <property type="component" value="Unassembled WGS sequence"/>
</dbReference>
<evidence type="ECO:0000256" key="16">
    <source>
        <dbReference type="ARBA" id="ARBA00029794"/>
    </source>
</evidence>
<dbReference type="GO" id="GO:0046872">
    <property type="term" value="F:metal ion binding"/>
    <property type="evidence" value="ECO:0007669"/>
    <property type="project" value="UniProtKB-KW"/>
</dbReference>
<dbReference type="FunFam" id="1.20.990.10:FF:000002">
    <property type="entry name" value="Nitric oxide synthase"/>
    <property type="match status" value="1"/>
</dbReference>
<keyword evidence="10" id="KW-0479">Metal-binding</keyword>
<dbReference type="GO" id="GO:0006809">
    <property type="term" value="P:nitric oxide biosynthetic process"/>
    <property type="evidence" value="ECO:0007669"/>
    <property type="project" value="InterPro"/>
</dbReference>
<evidence type="ECO:0000313" key="25">
    <source>
        <dbReference type="EMBL" id="TRZ06818.1"/>
    </source>
</evidence>
<evidence type="ECO:0000256" key="14">
    <source>
        <dbReference type="ARBA" id="ARBA00023002"/>
    </source>
</evidence>
<evidence type="ECO:0000256" key="2">
    <source>
        <dbReference type="ARBA" id="ARBA00001950"/>
    </source>
</evidence>
<feature type="compositionally biased region" description="Gly residues" evidence="23">
    <location>
        <begin position="1"/>
        <end position="11"/>
    </location>
</feature>
<keyword evidence="8" id="KW-0285">Flavoprotein</keyword>
<evidence type="ECO:0000256" key="6">
    <source>
        <dbReference type="ARBA" id="ARBA00012989"/>
    </source>
</evidence>
<comment type="cofactor">
    <cofactor evidence="3">
        <name>heme b</name>
        <dbReference type="ChEBI" id="CHEBI:60344"/>
    </cofactor>
</comment>
<accession>A0A8K1FUA8</accession>
<evidence type="ECO:0000256" key="19">
    <source>
        <dbReference type="ARBA" id="ARBA00049764"/>
    </source>
</evidence>
<dbReference type="PRINTS" id="PR00369">
    <property type="entry name" value="FLAVODOXIN"/>
</dbReference>
<evidence type="ECO:0000256" key="17">
    <source>
        <dbReference type="ARBA" id="ARBA00047419"/>
    </source>
</evidence>
<evidence type="ECO:0000256" key="15">
    <source>
        <dbReference type="ARBA" id="ARBA00023004"/>
    </source>
</evidence>
<evidence type="ECO:0000256" key="18">
    <source>
        <dbReference type="ARBA" id="ARBA00049679"/>
    </source>
</evidence>
<evidence type="ECO:0000256" key="8">
    <source>
        <dbReference type="ARBA" id="ARBA00022630"/>
    </source>
</evidence>
<dbReference type="InterPro" id="IPR044944">
    <property type="entry name" value="NOS_dom_3"/>
</dbReference>
<keyword evidence="9" id="KW-0288">FMN</keyword>
<dbReference type="PROSITE" id="PS50902">
    <property type="entry name" value="FLAVODOXIN_LIKE"/>
    <property type="match status" value="1"/>
</dbReference>
<keyword evidence="7" id="KW-0349">Heme</keyword>
<evidence type="ECO:0000256" key="20">
    <source>
        <dbReference type="ARBA" id="ARBA00049791"/>
    </source>
</evidence>
<dbReference type="Gene3D" id="1.20.990.10">
    <property type="entry name" value="NADPH-cytochrome p450 Reductase, Chain A, domain 3"/>
    <property type="match status" value="1"/>
</dbReference>
<dbReference type="InterPro" id="IPR023173">
    <property type="entry name" value="NADPH_Cyt_P450_Rdtase_alpha"/>
</dbReference>
<dbReference type="SUPFAM" id="SSF56512">
    <property type="entry name" value="Nitric oxide (NO) synthase oxygenase domain"/>
    <property type="match status" value="1"/>
</dbReference>
<dbReference type="InterPro" id="IPR001094">
    <property type="entry name" value="Flavdoxin-like"/>
</dbReference>
<dbReference type="Gene3D" id="2.40.30.10">
    <property type="entry name" value="Translation factors"/>
    <property type="match status" value="1"/>
</dbReference>
<comment type="cofactor">
    <cofactor evidence="1">
        <name>FMN</name>
        <dbReference type="ChEBI" id="CHEBI:58210"/>
    </cofactor>
</comment>
<evidence type="ECO:0000256" key="5">
    <source>
        <dbReference type="ARBA" id="ARBA00006267"/>
    </source>
</evidence>
<proteinExistence type="inferred from homology"/>
<dbReference type="InterPro" id="IPR044943">
    <property type="entry name" value="NOS_dom_1"/>
</dbReference>
<dbReference type="OrthoDB" id="1856718at2759"/>
<dbReference type="InterPro" id="IPR050607">
    <property type="entry name" value="NOS"/>
</dbReference>
<dbReference type="GO" id="GO:0005516">
    <property type="term" value="F:calmodulin binding"/>
    <property type="evidence" value="ECO:0007669"/>
    <property type="project" value="UniProtKB-KW"/>
</dbReference>
<dbReference type="EC" id="1.14.13.39" evidence="6"/>
<dbReference type="PANTHER" id="PTHR43410">
    <property type="entry name" value="NITRIC OXIDE SYNTHASE OXYGENASE"/>
    <property type="match status" value="1"/>
</dbReference>
<evidence type="ECO:0000256" key="21">
    <source>
        <dbReference type="ARBA" id="ARBA00049814"/>
    </source>
</evidence>
<evidence type="ECO:0000256" key="4">
    <source>
        <dbReference type="ARBA" id="ARBA00001974"/>
    </source>
</evidence>